<dbReference type="SMART" id="SM00267">
    <property type="entry name" value="GGDEF"/>
    <property type="match status" value="1"/>
</dbReference>
<dbReference type="GO" id="GO:0016020">
    <property type="term" value="C:membrane"/>
    <property type="evidence" value="ECO:0007669"/>
    <property type="project" value="InterPro"/>
</dbReference>
<feature type="transmembrane region" description="Helical" evidence="3">
    <location>
        <begin position="300"/>
        <end position="319"/>
    </location>
</feature>
<dbReference type="OrthoDB" id="9812260at2"/>
<keyword evidence="3" id="KW-0812">Transmembrane</keyword>
<dbReference type="InterPro" id="IPR003660">
    <property type="entry name" value="HAMP_dom"/>
</dbReference>
<dbReference type="Proteomes" id="UP000216361">
    <property type="component" value="Unassembled WGS sequence"/>
</dbReference>
<dbReference type="AlphaFoldDB" id="A0A255XP27"/>
<evidence type="ECO:0000256" key="1">
    <source>
        <dbReference type="ARBA" id="ARBA00012528"/>
    </source>
</evidence>
<proteinExistence type="predicted"/>
<dbReference type="NCBIfam" id="TIGR00254">
    <property type="entry name" value="GGDEF"/>
    <property type="match status" value="1"/>
</dbReference>
<evidence type="ECO:0000256" key="3">
    <source>
        <dbReference type="SAM" id="Phobius"/>
    </source>
</evidence>
<evidence type="ECO:0000259" key="5">
    <source>
        <dbReference type="PROSITE" id="PS50887"/>
    </source>
</evidence>
<dbReference type="EMBL" id="NOXS01000033">
    <property type="protein sequence ID" value="OYQ18124.1"/>
    <property type="molecule type" value="Genomic_DNA"/>
</dbReference>
<dbReference type="Gene3D" id="3.30.450.20">
    <property type="entry name" value="PAS domain"/>
    <property type="match status" value="1"/>
</dbReference>
<keyword evidence="3" id="KW-1133">Transmembrane helix</keyword>
<evidence type="ECO:0000313" key="6">
    <source>
        <dbReference type="EMBL" id="OYQ18124.1"/>
    </source>
</evidence>
<dbReference type="CDD" id="cd12914">
    <property type="entry name" value="PDC1_DGC_like"/>
    <property type="match status" value="1"/>
</dbReference>
<evidence type="ECO:0000259" key="4">
    <source>
        <dbReference type="PROSITE" id="PS50885"/>
    </source>
</evidence>
<accession>A0A255XP27</accession>
<dbReference type="PANTHER" id="PTHR45138">
    <property type="entry name" value="REGULATORY COMPONENTS OF SENSORY TRANSDUCTION SYSTEM"/>
    <property type="match status" value="1"/>
</dbReference>
<reference evidence="6 7" key="1">
    <citation type="submission" date="2017-07" db="EMBL/GenBank/DDBJ databases">
        <title>Elstera cyanobacteriorum sp. nov., a novel bacterium isolated from cyanobacterial aggregates in a eutrophic lake.</title>
        <authorList>
            <person name="Cai H."/>
        </authorList>
    </citation>
    <scope>NUCLEOTIDE SEQUENCE [LARGE SCALE GENOMIC DNA]</scope>
    <source>
        <strain evidence="6 7">TH019</strain>
    </source>
</reference>
<comment type="caution">
    <text evidence="6">The sequence shown here is derived from an EMBL/GenBank/DDBJ whole genome shotgun (WGS) entry which is preliminary data.</text>
</comment>
<dbReference type="InterPro" id="IPR000160">
    <property type="entry name" value="GGDEF_dom"/>
</dbReference>
<dbReference type="GO" id="GO:0052621">
    <property type="term" value="F:diguanylate cyclase activity"/>
    <property type="evidence" value="ECO:0007669"/>
    <property type="project" value="UniProtKB-EC"/>
</dbReference>
<comment type="catalytic activity">
    <reaction evidence="2">
        <text>2 GTP = 3',3'-c-di-GMP + 2 diphosphate</text>
        <dbReference type="Rhea" id="RHEA:24898"/>
        <dbReference type="ChEBI" id="CHEBI:33019"/>
        <dbReference type="ChEBI" id="CHEBI:37565"/>
        <dbReference type="ChEBI" id="CHEBI:58805"/>
        <dbReference type="EC" id="2.7.7.65"/>
    </reaction>
</comment>
<dbReference type="EC" id="2.7.7.65" evidence="1"/>
<dbReference type="PROSITE" id="PS50887">
    <property type="entry name" value="GGDEF"/>
    <property type="match status" value="1"/>
</dbReference>
<protein>
    <recommendedName>
        <fullName evidence="1">diguanylate cyclase</fullName>
        <ecNumber evidence="1">2.7.7.65</ecNumber>
    </recommendedName>
</protein>
<dbReference type="InterPro" id="IPR050469">
    <property type="entry name" value="Diguanylate_Cyclase"/>
</dbReference>
<keyword evidence="3" id="KW-0472">Membrane</keyword>
<evidence type="ECO:0000313" key="7">
    <source>
        <dbReference type="Proteomes" id="UP000216361"/>
    </source>
</evidence>
<feature type="domain" description="HAMP" evidence="4">
    <location>
        <begin position="320"/>
        <end position="373"/>
    </location>
</feature>
<dbReference type="GO" id="GO:0007165">
    <property type="term" value="P:signal transduction"/>
    <property type="evidence" value="ECO:0007669"/>
    <property type="project" value="InterPro"/>
</dbReference>
<name>A0A255XP27_9PROT</name>
<evidence type="ECO:0000256" key="2">
    <source>
        <dbReference type="ARBA" id="ARBA00034247"/>
    </source>
</evidence>
<dbReference type="SUPFAM" id="SSF55073">
    <property type="entry name" value="Nucleotide cyclase"/>
    <property type="match status" value="1"/>
</dbReference>
<dbReference type="CDD" id="cd01949">
    <property type="entry name" value="GGDEF"/>
    <property type="match status" value="1"/>
</dbReference>
<keyword evidence="7" id="KW-1185">Reference proteome</keyword>
<gene>
    <name evidence="6" type="ORF">CHR90_14290</name>
</gene>
<dbReference type="Gene3D" id="3.30.70.270">
    <property type="match status" value="1"/>
</dbReference>
<feature type="domain" description="GGDEF" evidence="5">
    <location>
        <begin position="424"/>
        <end position="557"/>
    </location>
</feature>
<dbReference type="PROSITE" id="PS50885">
    <property type="entry name" value="HAMP"/>
    <property type="match status" value="1"/>
</dbReference>
<dbReference type="InterPro" id="IPR029787">
    <property type="entry name" value="Nucleotide_cyclase"/>
</dbReference>
<dbReference type="InterPro" id="IPR043128">
    <property type="entry name" value="Rev_trsase/Diguanyl_cyclase"/>
</dbReference>
<feature type="transmembrane region" description="Helical" evidence="3">
    <location>
        <begin position="15"/>
        <end position="36"/>
    </location>
</feature>
<dbReference type="Pfam" id="PF00990">
    <property type="entry name" value="GGDEF"/>
    <property type="match status" value="1"/>
</dbReference>
<dbReference type="Gene3D" id="6.10.340.10">
    <property type="match status" value="1"/>
</dbReference>
<dbReference type="FunFam" id="3.30.70.270:FF:000001">
    <property type="entry name" value="Diguanylate cyclase domain protein"/>
    <property type="match status" value="1"/>
</dbReference>
<sequence length="561" mass="61651">MDKQFLERFSLSVQISALTAVIILVCSFATIGLLNLRLSERLEARIGERLSGLAHEMAERLDQDMFDVYSQVQTFARLDPYVAESSAREAKRRQWMADLQRSFPRYAWIGFARPDGIIEASTGKMLEGQSVAERPWFKAALKGPFAGDLHEALLLNRLLRPDGGEPLRFVDVAAPIYDTRGTLVGVIGVHLYWSWAEQMRKALLVPQRIFPGTDIRVLDGTGRVLLGPNIGEAMDHLPAVQAALRGETGARRETVESSEWLVGYDSANGYRDYPGLGWRVLTMTPMEIAYAPIREIEGGLLLLGTIAALIGSGISYLVARRLTAPLNRLAEDARRSSDRPETAFLSRSGGSREVVRLSQALRALVRRIGTYEQDLATVSAEASALAEHNSVLKEMAQTDPLTGLLNRRGFFEAVEARFVGKPQTDLSVLVLDIDRFKAINDTHGHGVGDTVIQAVARLCRQQCREGDLVARFGGEEFVLLLPGCPGPAAVAFAGRLRQRIADQRIETQTSPIGVTVSIGVAWGQDISEGLNEAIDRADRALYRAKVNGRNRVEARLPSPAA</sequence>
<dbReference type="PANTHER" id="PTHR45138:SF9">
    <property type="entry name" value="DIGUANYLATE CYCLASE DGCM-RELATED"/>
    <property type="match status" value="1"/>
</dbReference>
<organism evidence="6 7">
    <name type="scientific">Elstera cyanobacteriorum</name>
    <dbReference type="NCBI Taxonomy" id="2022747"/>
    <lineage>
        <taxon>Bacteria</taxon>
        <taxon>Pseudomonadati</taxon>
        <taxon>Pseudomonadota</taxon>
        <taxon>Alphaproteobacteria</taxon>
        <taxon>Rhodospirillales</taxon>
        <taxon>Rhodospirillaceae</taxon>
        <taxon>Elstera</taxon>
    </lineage>
</organism>